<dbReference type="Pfam" id="PF01554">
    <property type="entry name" value="MatE"/>
    <property type="match status" value="1"/>
</dbReference>
<keyword evidence="2" id="KW-1133">Transmembrane helix</keyword>
<accession>A0A068YAK2</accession>
<dbReference type="eggNOG" id="KOG1347">
    <property type="taxonomic scope" value="Eukaryota"/>
</dbReference>
<gene>
    <name evidence="3" type="ORF">EmuJ_000919100</name>
</gene>
<dbReference type="InterPro" id="IPR002528">
    <property type="entry name" value="MATE_fam"/>
</dbReference>
<dbReference type="GO" id="GO:0042910">
    <property type="term" value="F:xenobiotic transmembrane transporter activity"/>
    <property type="evidence" value="ECO:0007669"/>
    <property type="project" value="InterPro"/>
</dbReference>
<comment type="similarity">
    <text evidence="1">Belongs to the multi antimicrobial extrusion (MATE) (TC 2.A.66.1) family.</text>
</comment>
<dbReference type="EMBL" id="LN902847">
    <property type="protein sequence ID" value="CDS41538.1"/>
    <property type="molecule type" value="Genomic_DNA"/>
</dbReference>
<proteinExistence type="inferred from homology"/>
<dbReference type="GO" id="GO:0016020">
    <property type="term" value="C:membrane"/>
    <property type="evidence" value="ECO:0007669"/>
    <property type="project" value="InterPro"/>
</dbReference>
<dbReference type="OrthoDB" id="6275612at2759"/>
<reference evidence="3" key="2">
    <citation type="submission" date="2015-11" db="EMBL/GenBank/DDBJ databases">
        <authorList>
            <person name="Zhang Y."/>
            <person name="Guo Z."/>
        </authorList>
    </citation>
    <scope>NUCLEOTIDE SEQUENCE</scope>
</reference>
<dbReference type="STRING" id="6211.A0A068YAK2"/>
<dbReference type="PANTHER" id="PTHR11206">
    <property type="entry name" value="MULTIDRUG RESISTANCE PROTEIN"/>
    <property type="match status" value="1"/>
</dbReference>
<dbReference type="Proteomes" id="UP000017246">
    <property type="component" value="Unassembled WGS sequence"/>
</dbReference>
<feature type="transmembrane region" description="Helical" evidence="2">
    <location>
        <begin position="115"/>
        <end position="137"/>
    </location>
</feature>
<keyword evidence="2" id="KW-0472">Membrane</keyword>
<feature type="transmembrane region" description="Helical" evidence="2">
    <location>
        <begin position="144"/>
        <end position="165"/>
    </location>
</feature>
<feature type="transmembrane region" description="Helical" evidence="2">
    <location>
        <begin position="37"/>
        <end position="56"/>
    </location>
</feature>
<dbReference type="OMA" id="CTIRWSE"/>
<dbReference type="GO" id="GO:0015297">
    <property type="term" value="F:antiporter activity"/>
    <property type="evidence" value="ECO:0007669"/>
    <property type="project" value="InterPro"/>
</dbReference>
<keyword evidence="2" id="KW-0812">Transmembrane</keyword>
<reference evidence="3" key="1">
    <citation type="journal article" date="2013" name="Nature">
        <title>The genomes of four tapeworm species reveal adaptations to parasitism.</title>
        <authorList>
            <person name="Tsai I.J."/>
            <person name="Zarowiecki M."/>
            <person name="Holroyd N."/>
            <person name="Garciarrubio A."/>
            <person name="Sanchez-Flores A."/>
            <person name="Brooks K.L."/>
            <person name="Tracey A."/>
            <person name="Bobes R.J."/>
            <person name="Fragoso G."/>
            <person name="Sciutto E."/>
            <person name="Aslett M."/>
            <person name="Beasley H."/>
            <person name="Bennett H.M."/>
            <person name="Cai J."/>
            <person name="Camicia F."/>
            <person name="Clark R."/>
            <person name="Cucher M."/>
            <person name="De Silva N."/>
            <person name="Day T.A."/>
            <person name="Deplazes P."/>
            <person name="Estrada K."/>
            <person name="Fernandez C."/>
            <person name="Holland P.W."/>
            <person name="Hou J."/>
            <person name="Hu S."/>
            <person name="Huckvale T."/>
            <person name="Hung S.S."/>
            <person name="Kamenetzky L."/>
            <person name="Keane J.A."/>
            <person name="Kiss F."/>
            <person name="Koziol U."/>
            <person name="Lambert O."/>
            <person name="Liu K."/>
            <person name="Luo X."/>
            <person name="Luo Y."/>
            <person name="Macchiaroli N."/>
            <person name="Nichol S."/>
            <person name="Paps J."/>
            <person name="Parkinson J."/>
            <person name="Pouchkina-Stantcheva N."/>
            <person name="Riddiford N."/>
            <person name="Rosenzvit M."/>
            <person name="Salinas G."/>
            <person name="Wasmuth J.D."/>
            <person name="Zamanian M."/>
            <person name="Zheng Y."/>
            <person name="Cai X."/>
            <person name="Soberon X."/>
            <person name="Olson P.D."/>
            <person name="Laclette J.P."/>
            <person name="Brehm K."/>
            <person name="Berriman M."/>
            <person name="Garciarrubio A."/>
            <person name="Bobes R.J."/>
            <person name="Fragoso G."/>
            <person name="Sanchez-Flores A."/>
            <person name="Estrada K."/>
            <person name="Cevallos M.A."/>
            <person name="Morett E."/>
            <person name="Gonzalez V."/>
            <person name="Portillo T."/>
            <person name="Ochoa-Leyva A."/>
            <person name="Jose M.V."/>
            <person name="Sciutto E."/>
            <person name="Landa A."/>
            <person name="Jimenez L."/>
            <person name="Valdes V."/>
            <person name="Carrero J.C."/>
            <person name="Larralde C."/>
            <person name="Morales-Montor J."/>
            <person name="Limon-Lason J."/>
            <person name="Soberon X."/>
            <person name="Laclette J.P."/>
        </authorList>
    </citation>
    <scope>NUCLEOTIDE SEQUENCE [LARGE SCALE GENOMIC DNA]</scope>
</reference>
<feature type="transmembrane region" description="Helical" evidence="2">
    <location>
        <begin position="171"/>
        <end position="192"/>
    </location>
</feature>
<feature type="transmembrane region" description="Helical" evidence="2">
    <location>
        <begin position="68"/>
        <end position="95"/>
    </location>
</feature>
<name>A0A068YAK2_ECHMU</name>
<keyword evidence="4" id="KW-1185">Reference proteome</keyword>
<evidence type="ECO:0000256" key="1">
    <source>
        <dbReference type="ARBA" id="ARBA00010199"/>
    </source>
</evidence>
<evidence type="ECO:0000313" key="4">
    <source>
        <dbReference type="Proteomes" id="UP000017246"/>
    </source>
</evidence>
<dbReference type="AlphaFoldDB" id="A0A068YAK2"/>
<evidence type="ECO:0000313" key="3">
    <source>
        <dbReference type="EMBL" id="CDS41538.1"/>
    </source>
</evidence>
<sequence>MMMLGLEWWVCESGSLISGLRGEHALAVQTILNNFESLIYCTFPLGFCVASTIRIGQFLGANKAEGPISTSCVAIFTIVVFAIVNFVVIICTRFHIPRIFTSDPQVIQMAADGLIVIPCFLFADSLVAVCSGIIRGVGMQRTGAIVSMVCMYIIGGPTGLCLLMLTNLGVSGFWLGLCLGTGLESVVYIVIIKRIDWNEMCRKATKRTEIKFINRPPEQPDIVVKEEEARSLHEGDANLKACTPTTVCTRAAFILFCVSTVVAALVCRFKLDWKAHFPSYCLLNNGTILEINSSNVVQSSTYCHRILP</sequence>
<organism evidence="3 4">
    <name type="scientific">Echinococcus multilocularis</name>
    <name type="common">Fox tapeworm</name>
    <dbReference type="NCBI Taxonomy" id="6211"/>
    <lineage>
        <taxon>Eukaryota</taxon>
        <taxon>Metazoa</taxon>
        <taxon>Spiralia</taxon>
        <taxon>Lophotrochozoa</taxon>
        <taxon>Platyhelminthes</taxon>
        <taxon>Cestoda</taxon>
        <taxon>Eucestoda</taxon>
        <taxon>Cyclophyllidea</taxon>
        <taxon>Taeniidae</taxon>
        <taxon>Echinococcus</taxon>
    </lineage>
</organism>
<protein>
    <submittedName>
        <fullName evidence="3">Multidrug and toxin extrusion protein 2</fullName>
    </submittedName>
</protein>
<evidence type="ECO:0000256" key="2">
    <source>
        <dbReference type="SAM" id="Phobius"/>
    </source>
</evidence>